<dbReference type="SMART" id="SM00304">
    <property type="entry name" value="HAMP"/>
    <property type="match status" value="1"/>
</dbReference>
<dbReference type="SMART" id="SM00086">
    <property type="entry name" value="PAC"/>
    <property type="match status" value="1"/>
</dbReference>
<feature type="domain" description="Methyl-accepting transducer" evidence="14">
    <location>
        <begin position="274"/>
        <end position="503"/>
    </location>
</feature>
<sequence length="559" mass="60367">MRNNQPVSGKEVEVKDGQSIVSKTDLQGNILYCNPTFIEISGFEEHELIGSPHNLVRHPDMPVQAFADLWGSVREGRQWDGMVKNRCKNGDHYWVRANVTPVIEKNQVVGYMSVRTKPSRAEIADAEKLYQRMREDKSGSMKLRHGQLISTGLVGRVQRALEMSGTSKLVLGMLAIFAVILAGSVAQFMRTGLQLFDLAALCLAGILIAWNTFTIHRAYIQPLQQAILAARTMAGGDLTTAVPKGDDSEMGQLMQAMRQMNINLVSIIGDVRTNVNSITLGSREIADGNLELSNRTESQASNLEETAASMEEFASTIKQNSDSATQASQLAEAESKVAQQGGDMVNKVGSTMHEISDSAKSIENIISLIDGIAFQTNILALNAAVEAARAGEQGRGFAVVASEVRNLAQRSASAAKEIKTLIGDSMSKVDTGNKLVEESARTMAQLVLSVQNVTSIIHEISNASSEQSDGVEQMNQAITQMDELTQQNAAMVEEAAASANSLAEESKNLQQALSVFKLNEAGQASTRSRSVSIQRAIQVKPARANDGKSGGKQLQYRAA</sequence>
<evidence type="ECO:0000256" key="4">
    <source>
        <dbReference type="ARBA" id="ARBA00022500"/>
    </source>
</evidence>
<feature type="coiled-coil region" evidence="11">
    <location>
        <begin position="474"/>
        <end position="512"/>
    </location>
</feature>
<dbReference type="PRINTS" id="PR00260">
    <property type="entry name" value="CHEMTRNSDUCR"/>
</dbReference>
<keyword evidence="5" id="KW-0997">Cell inner membrane</keyword>
<dbReference type="FunFam" id="1.10.287.950:FF:000001">
    <property type="entry name" value="Methyl-accepting chemotaxis sensory transducer"/>
    <property type="match status" value="1"/>
</dbReference>
<keyword evidence="4" id="KW-0145">Chemotaxis</keyword>
<dbReference type="FunFam" id="3.30.450.20:FF:000046">
    <property type="entry name" value="Aerotaxis sensor receptor"/>
    <property type="match status" value="1"/>
</dbReference>
<dbReference type="Pfam" id="PF08447">
    <property type="entry name" value="PAS_3"/>
    <property type="match status" value="1"/>
</dbReference>
<dbReference type="PANTHER" id="PTHR43531">
    <property type="entry name" value="PROTEIN ICFG"/>
    <property type="match status" value="1"/>
</dbReference>
<dbReference type="Pfam" id="PF00015">
    <property type="entry name" value="MCPsignal"/>
    <property type="match status" value="1"/>
</dbReference>
<comment type="subcellular location">
    <subcellularLocation>
        <location evidence="1">Cell inner membrane</location>
        <topology evidence="1">Multi-pass membrane protein</topology>
    </subcellularLocation>
</comment>
<dbReference type="GO" id="GO:0005886">
    <property type="term" value="C:plasma membrane"/>
    <property type="evidence" value="ECO:0007669"/>
    <property type="project" value="UniProtKB-SubCell"/>
</dbReference>
<dbReference type="RefSeq" id="WP_110256604.1">
    <property type="nucleotide sequence ID" value="NZ_QJKB01000007.1"/>
</dbReference>
<evidence type="ECO:0000256" key="6">
    <source>
        <dbReference type="ARBA" id="ARBA00022692"/>
    </source>
</evidence>
<evidence type="ECO:0000259" key="15">
    <source>
        <dbReference type="PROSITE" id="PS50112"/>
    </source>
</evidence>
<feature type="domain" description="HAMP" evidence="16">
    <location>
        <begin position="217"/>
        <end position="269"/>
    </location>
</feature>
<evidence type="ECO:0000259" key="16">
    <source>
        <dbReference type="PROSITE" id="PS50885"/>
    </source>
</evidence>
<keyword evidence="18" id="KW-1185">Reference proteome</keyword>
<dbReference type="InterPro" id="IPR051310">
    <property type="entry name" value="MCP_chemotaxis"/>
</dbReference>
<dbReference type="SMART" id="SM00283">
    <property type="entry name" value="MA"/>
    <property type="match status" value="1"/>
</dbReference>
<dbReference type="Gene3D" id="1.10.287.950">
    <property type="entry name" value="Methyl-accepting chemotaxis protein"/>
    <property type="match status" value="1"/>
</dbReference>
<keyword evidence="2" id="KW-1003">Cell membrane</keyword>
<dbReference type="OrthoDB" id="9806477at2"/>
<dbReference type="AlphaFoldDB" id="A0A318JM68"/>
<dbReference type="InterPro" id="IPR000014">
    <property type="entry name" value="PAS"/>
</dbReference>
<dbReference type="SUPFAM" id="SSF55785">
    <property type="entry name" value="PYP-like sensor domain (PAS domain)"/>
    <property type="match status" value="1"/>
</dbReference>
<evidence type="ECO:0000256" key="7">
    <source>
        <dbReference type="ARBA" id="ARBA00022989"/>
    </source>
</evidence>
<dbReference type="InterPro" id="IPR013655">
    <property type="entry name" value="PAS_fold_3"/>
</dbReference>
<dbReference type="Proteomes" id="UP000247792">
    <property type="component" value="Unassembled WGS sequence"/>
</dbReference>
<evidence type="ECO:0000313" key="18">
    <source>
        <dbReference type="Proteomes" id="UP000247792"/>
    </source>
</evidence>
<comment type="similarity">
    <text evidence="9">Belongs to the methyl-accepting chemotaxis (MCP) protein family.</text>
</comment>
<organism evidence="17 18">
    <name type="scientific">Undibacterium pigrum</name>
    <dbReference type="NCBI Taxonomy" id="401470"/>
    <lineage>
        <taxon>Bacteria</taxon>
        <taxon>Pseudomonadati</taxon>
        <taxon>Pseudomonadota</taxon>
        <taxon>Betaproteobacteria</taxon>
        <taxon>Burkholderiales</taxon>
        <taxon>Oxalobacteraceae</taxon>
        <taxon>Undibacterium</taxon>
    </lineage>
</organism>
<keyword evidence="3" id="KW-0488">Methylation</keyword>
<feature type="region of interest" description="Disordered" evidence="12">
    <location>
        <begin position="540"/>
        <end position="559"/>
    </location>
</feature>
<dbReference type="SUPFAM" id="SSF58104">
    <property type="entry name" value="Methyl-accepting chemotaxis protein (MCP) signaling domain"/>
    <property type="match status" value="1"/>
</dbReference>
<evidence type="ECO:0000256" key="13">
    <source>
        <dbReference type="SAM" id="Phobius"/>
    </source>
</evidence>
<dbReference type="EMBL" id="QJKB01000007">
    <property type="protein sequence ID" value="PXX41362.1"/>
    <property type="molecule type" value="Genomic_DNA"/>
</dbReference>
<evidence type="ECO:0000256" key="3">
    <source>
        <dbReference type="ARBA" id="ARBA00022481"/>
    </source>
</evidence>
<evidence type="ECO:0000256" key="11">
    <source>
        <dbReference type="SAM" id="Coils"/>
    </source>
</evidence>
<proteinExistence type="inferred from homology"/>
<dbReference type="GO" id="GO:0007165">
    <property type="term" value="P:signal transduction"/>
    <property type="evidence" value="ECO:0007669"/>
    <property type="project" value="UniProtKB-KW"/>
</dbReference>
<protein>
    <submittedName>
        <fullName evidence="17">Methyl-accepting chemotaxis sensory transducer with Pas/Pac sensor</fullName>
    </submittedName>
</protein>
<reference evidence="17 18" key="1">
    <citation type="submission" date="2018-05" db="EMBL/GenBank/DDBJ databases">
        <title>Genomic Encyclopedia of Type Strains, Phase IV (KMG-IV): sequencing the most valuable type-strain genomes for metagenomic binning, comparative biology and taxonomic classification.</title>
        <authorList>
            <person name="Goeker M."/>
        </authorList>
    </citation>
    <scope>NUCLEOTIDE SEQUENCE [LARGE SCALE GENOMIC DNA]</scope>
    <source>
        <strain evidence="17 18">DSM 19792</strain>
    </source>
</reference>
<dbReference type="InterPro" id="IPR004090">
    <property type="entry name" value="Chemotax_Me-accpt_rcpt"/>
</dbReference>
<evidence type="ECO:0000259" key="14">
    <source>
        <dbReference type="PROSITE" id="PS50111"/>
    </source>
</evidence>
<dbReference type="InterPro" id="IPR004089">
    <property type="entry name" value="MCPsignal_dom"/>
</dbReference>
<keyword evidence="7 13" id="KW-1133">Transmembrane helix</keyword>
<evidence type="ECO:0000256" key="1">
    <source>
        <dbReference type="ARBA" id="ARBA00004429"/>
    </source>
</evidence>
<accession>A0A318JM68</accession>
<gene>
    <name evidence="17" type="ORF">DFR42_10713</name>
</gene>
<keyword evidence="6 13" id="KW-0812">Transmembrane</keyword>
<feature type="domain" description="PAS" evidence="15">
    <location>
        <begin position="25"/>
        <end position="60"/>
    </location>
</feature>
<keyword evidence="8 13" id="KW-0472">Membrane</keyword>
<evidence type="ECO:0000256" key="2">
    <source>
        <dbReference type="ARBA" id="ARBA00022475"/>
    </source>
</evidence>
<dbReference type="InterPro" id="IPR001610">
    <property type="entry name" value="PAC"/>
</dbReference>
<dbReference type="GO" id="GO:0052131">
    <property type="term" value="P:positive aerotaxis"/>
    <property type="evidence" value="ECO:0007669"/>
    <property type="project" value="UniProtKB-ARBA"/>
</dbReference>
<evidence type="ECO:0000256" key="8">
    <source>
        <dbReference type="ARBA" id="ARBA00023136"/>
    </source>
</evidence>
<dbReference type="PROSITE" id="PS50885">
    <property type="entry name" value="HAMP"/>
    <property type="match status" value="1"/>
</dbReference>
<evidence type="ECO:0000256" key="12">
    <source>
        <dbReference type="SAM" id="MobiDB-lite"/>
    </source>
</evidence>
<dbReference type="CDD" id="cd06225">
    <property type="entry name" value="HAMP"/>
    <property type="match status" value="1"/>
</dbReference>
<keyword evidence="10" id="KW-0807">Transducer</keyword>
<evidence type="ECO:0000256" key="5">
    <source>
        <dbReference type="ARBA" id="ARBA00022519"/>
    </source>
</evidence>
<evidence type="ECO:0000313" key="17">
    <source>
        <dbReference type="EMBL" id="PXX41362.1"/>
    </source>
</evidence>
<dbReference type="Gene3D" id="3.30.450.20">
    <property type="entry name" value="PAS domain"/>
    <property type="match status" value="1"/>
</dbReference>
<evidence type="ECO:0000256" key="10">
    <source>
        <dbReference type="PROSITE-ProRule" id="PRU00284"/>
    </source>
</evidence>
<dbReference type="CDD" id="cd11386">
    <property type="entry name" value="MCP_signal"/>
    <property type="match status" value="1"/>
</dbReference>
<feature type="transmembrane region" description="Helical" evidence="13">
    <location>
        <begin position="195"/>
        <end position="213"/>
    </location>
</feature>
<dbReference type="PROSITE" id="PS50111">
    <property type="entry name" value="CHEMOTAXIS_TRANSDUC_2"/>
    <property type="match status" value="1"/>
</dbReference>
<dbReference type="NCBIfam" id="TIGR00229">
    <property type="entry name" value="sensory_box"/>
    <property type="match status" value="1"/>
</dbReference>
<evidence type="ECO:0000256" key="9">
    <source>
        <dbReference type="ARBA" id="ARBA00029447"/>
    </source>
</evidence>
<dbReference type="PANTHER" id="PTHR43531:SF14">
    <property type="entry name" value="METHYL-ACCEPTING CHEMOTAXIS PROTEIN I-RELATED"/>
    <property type="match status" value="1"/>
</dbReference>
<dbReference type="GO" id="GO:0004888">
    <property type="term" value="F:transmembrane signaling receptor activity"/>
    <property type="evidence" value="ECO:0007669"/>
    <property type="project" value="InterPro"/>
</dbReference>
<feature type="transmembrane region" description="Helical" evidence="13">
    <location>
        <begin position="169"/>
        <end position="189"/>
    </location>
</feature>
<dbReference type="Pfam" id="PF00672">
    <property type="entry name" value="HAMP"/>
    <property type="match status" value="1"/>
</dbReference>
<dbReference type="PROSITE" id="PS50112">
    <property type="entry name" value="PAS"/>
    <property type="match status" value="1"/>
</dbReference>
<dbReference type="CDD" id="cd00130">
    <property type="entry name" value="PAS"/>
    <property type="match status" value="1"/>
</dbReference>
<dbReference type="InterPro" id="IPR003660">
    <property type="entry name" value="HAMP_dom"/>
</dbReference>
<dbReference type="InterPro" id="IPR035965">
    <property type="entry name" value="PAS-like_dom_sf"/>
</dbReference>
<comment type="caution">
    <text evidence="17">The sequence shown here is derived from an EMBL/GenBank/DDBJ whole genome shotgun (WGS) entry which is preliminary data.</text>
</comment>
<keyword evidence="11" id="KW-0175">Coiled coil</keyword>
<name>A0A318JM68_9BURK</name>